<sequence length="189" mass="21859">MNNPTPSEFKQPNIKSGSSPNSAKSVAETYSSGYDLRFAKDITYSDYWIICQKLSTKFNQHFDIQDEQEKYLFKPEAIDEGGIQMVNFPQKTAKMYKTFRHHINLGTSGNYIQVNWPWITEESLKKWKDNNDLLIPEKSRATTVLKAFDGAPIWTLKELKIFKEILSEFGIKCVNCPKARDLKSYNLNT</sequence>
<dbReference type="EMBL" id="MK500499">
    <property type="protein sequence ID" value="QBK90838.1"/>
    <property type="molecule type" value="Genomic_DNA"/>
</dbReference>
<evidence type="ECO:0000313" key="2">
    <source>
        <dbReference type="EMBL" id="QBK90838.1"/>
    </source>
</evidence>
<feature type="region of interest" description="Disordered" evidence="1">
    <location>
        <begin position="1"/>
        <end position="23"/>
    </location>
</feature>
<gene>
    <name evidence="2" type="ORF">LCPAC201_01390</name>
</gene>
<accession>A0A481Z4M6</accession>
<protein>
    <submittedName>
        <fullName evidence="2">Uncharacterized protein</fullName>
    </submittedName>
</protein>
<organism evidence="2">
    <name type="scientific">Pithovirus LCPAC201</name>
    <dbReference type="NCBI Taxonomy" id="2506591"/>
    <lineage>
        <taxon>Viruses</taxon>
        <taxon>Pithoviruses</taxon>
    </lineage>
</organism>
<proteinExistence type="predicted"/>
<reference evidence="2" key="1">
    <citation type="journal article" date="2019" name="MBio">
        <title>Virus Genomes from Deep Sea Sediments Expand the Ocean Megavirome and Support Independent Origins of Viral Gigantism.</title>
        <authorList>
            <person name="Backstrom D."/>
            <person name="Yutin N."/>
            <person name="Jorgensen S.L."/>
            <person name="Dharamshi J."/>
            <person name="Homa F."/>
            <person name="Zaremba-Niedwiedzka K."/>
            <person name="Spang A."/>
            <person name="Wolf Y.I."/>
            <person name="Koonin E.V."/>
            <person name="Ettema T.J."/>
        </authorList>
    </citation>
    <scope>NUCLEOTIDE SEQUENCE</scope>
</reference>
<evidence type="ECO:0000256" key="1">
    <source>
        <dbReference type="SAM" id="MobiDB-lite"/>
    </source>
</evidence>
<name>A0A481Z4M6_9VIRU</name>